<dbReference type="Gene3D" id="2.40.260.10">
    <property type="entry name" value="Sortase"/>
    <property type="match status" value="1"/>
</dbReference>
<dbReference type="KEGG" id="lins:G7067_04095"/>
<dbReference type="CDD" id="cd05827">
    <property type="entry name" value="Sortase_C"/>
    <property type="match status" value="1"/>
</dbReference>
<dbReference type="Proteomes" id="UP000501387">
    <property type="component" value="Chromosome"/>
</dbReference>
<evidence type="ECO:0000313" key="5">
    <source>
        <dbReference type="EMBL" id="QIM15782.1"/>
    </source>
</evidence>
<dbReference type="InterPro" id="IPR042002">
    <property type="entry name" value="Sortase_C"/>
</dbReference>
<evidence type="ECO:0000256" key="3">
    <source>
        <dbReference type="SAM" id="MobiDB-lite"/>
    </source>
</evidence>
<dbReference type="SUPFAM" id="SSF63817">
    <property type="entry name" value="Sortase"/>
    <property type="match status" value="1"/>
</dbReference>
<keyword evidence="1" id="KW-0378">Hydrolase</keyword>
<gene>
    <name evidence="5" type="ORF">G7067_04095</name>
</gene>
<dbReference type="EMBL" id="CP049934">
    <property type="protein sequence ID" value="QIM15782.1"/>
    <property type="molecule type" value="Genomic_DNA"/>
</dbReference>
<evidence type="ECO:0000256" key="4">
    <source>
        <dbReference type="SAM" id="Phobius"/>
    </source>
</evidence>
<dbReference type="Pfam" id="PF04203">
    <property type="entry name" value="Sortase"/>
    <property type="match status" value="1"/>
</dbReference>
<dbReference type="AlphaFoldDB" id="A0A6G8FIA9"/>
<evidence type="ECO:0000256" key="2">
    <source>
        <dbReference type="PIRSR" id="PIRSR605754-1"/>
    </source>
</evidence>
<evidence type="ECO:0000313" key="6">
    <source>
        <dbReference type="Proteomes" id="UP000501387"/>
    </source>
</evidence>
<organism evidence="5 6">
    <name type="scientific">Leucobacter insecticola</name>
    <dbReference type="NCBI Taxonomy" id="2714934"/>
    <lineage>
        <taxon>Bacteria</taxon>
        <taxon>Bacillati</taxon>
        <taxon>Actinomycetota</taxon>
        <taxon>Actinomycetes</taxon>
        <taxon>Micrococcales</taxon>
        <taxon>Microbacteriaceae</taxon>
        <taxon>Leucobacter</taxon>
    </lineage>
</organism>
<dbReference type="RefSeq" id="WP_166322197.1">
    <property type="nucleotide sequence ID" value="NZ_CP049934.1"/>
</dbReference>
<proteinExistence type="predicted"/>
<feature type="compositionally biased region" description="Polar residues" evidence="3">
    <location>
        <begin position="306"/>
        <end position="318"/>
    </location>
</feature>
<name>A0A6G8FIA9_9MICO</name>
<feature type="region of interest" description="Disordered" evidence="3">
    <location>
        <begin position="298"/>
        <end position="318"/>
    </location>
</feature>
<protein>
    <submittedName>
        <fullName evidence="5">Class C sortase</fullName>
    </submittedName>
</protein>
<feature type="active site" description="Proton donor/acceptor" evidence="2">
    <location>
        <position position="170"/>
    </location>
</feature>
<feature type="active site" description="Acyl-thioester intermediate" evidence="2">
    <location>
        <position position="233"/>
    </location>
</feature>
<dbReference type="NCBIfam" id="TIGR01076">
    <property type="entry name" value="sortase_fam"/>
    <property type="match status" value="1"/>
</dbReference>
<feature type="transmembrane region" description="Helical" evidence="4">
    <location>
        <begin position="22"/>
        <end position="40"/>
    </location>
</feature>
<accession>A0A6G8FIA9</accession>
<keyword evidence="4" id="KW-0812">Transmembrane</keyword>
<keyword evidence="6" id="KW-1185">Reference proteome</keyword>
<dbReference type="InterPro" id="IPR023365">
    <property type="entry name" value="Sortase_dom-sf"/>
</dbReference>
<dbReference type="InterPro" id="IPR005754">
    <property type="entry name" value="Sortase"/>
</dbReference>
<keyword evidence="4" id="KW-0472">Membrane</keyword>
<evidence type="ECO:0000256" key="1">
    <source>
        <dbReference type="ARBA" id="ARBA00022801"/>
    </source>
</evidence>
<keyword evidence="4" id="KW-1133">Transmembrane helix</keyword>
<reference evidence="5 6" key="1">
    <citation type="submission" date="2020-03" db="EMBL/GenBank/DDBJ databases">
        <title>Leucobacter sp. nov., isolated from beetles.</title>
        <authorList>
            <person name="Hyun D.-W."/>
            <person name="Bae J.-W."/>
        </authorList>
    </citation>
    <scope>NUCLEOTIDE SEQUENCE [LARGE SCALE GENOMIC DNA]</scope>
    <source>
        <strain evidence="5 6">HDW9B</strain>
    </source>
</reference>
<dbReference type="GO" id="GO:0016787">
    <property type="term" value="F:hydrolase activity"/>
    <property type="evidence" value="ECO:0007669"/>
    <property type="project" value="UniProtKB-KW"/>
</dbReference>
<sequence>MPTPITGEEQVKKSNRVWLQRLPIVLLAMVGAGILLYPSISDWFATMAQQQLYGEYSQKVSEMSEAERQSYLDAASDYNEHLPNGPLRDPYVLTDDGKTVDSRESYLEYLKQLDFGDGLPMAWVEIPGINVTLPIQHGTSDDTLEWSAGHLFGSALPVGGESTHAVVAAHSGRANAKLFYALDQLEEGDVFSVEVVGERFYYETRRIEVVDTEYFGDGVRQVQGEDHVTLLTCTPVGVNSHRLLVRGDRIPAPPGSADATDIPVDKAVASAPWWIAGVSGAPTLAWVGLAAADRRLVKRRSPAHPHQTSACASHASQK</sequence>
<dbReference type="NCBIfam" id="NF033745">
    <property type="entry name" value="class_C_sortase"/>
    <property type="match status" value="1"/>
</dbReference>